<dbReference type="GeneID" id="106114142"/>
<proteinExistence type="inferred from homology"/>
<dbReference type="GO" id="GO:0004181">
    <property type="term" value="F:metallocarboxypeptidase activity"/>
    <property type="evidence" value="ECO:0007669"/>
    <property type="project" value="InterPro"/>
</dbReference>
<feature type="chain" id="PRO_5042479459" evidence="9">
    <location>
        <begin position="26"/>
        <end position="404"/>
    </location>
</feature>
<dbReference type="GO" id="GO:0005615">
    <property type="term" value="C:extracellular space"/>
    <property type="evidence" value="ECO:0007669"/>
    <property type="project" value="TreeGrafter"/>
</dbReference>
<keyword evidence="9" id="KW-0732">Signal</keyword>
<evidence type="ECO:0000256" key="2">
    <source>
        <dbReference type="ARBA" id="ARBA00005988"/>
    </source>
</evidence>
<evidence type="ECO:0000313" key="11">
    <source>
        <dbReference type="RefSeq" id="XP_013162690.1"/>
    </source>
</evidence>
<evidence type="ECO:0000256" key="9">
    <source>
        <dbReference type="SAM" id="SignalP"/>
    </source>
</evidence>
<reference evidence="11" key="1">
    <citation type="submission" date="2025-08" db="UniProtKB">
        <authorList>
            <consortium name="RefSeq"/>
        </authorList>
    </citation>
    <scope>IDENTIFICATION</scope>
</reference>
<evidence type="ECO:0000256" key="3">
    <source>
        <dbReference type="ARBA" id="ARBA00022670"/>
    </source>
</evidence>
<dbReference type="SMART" id="SM00631">
    <property type="entry name" value="Zn_pept"/>
    <property type="match status" value="1"/>
</dbReference>
<keyword evidence="6" id="KW-0482">Metalloprotease</keyword>
<evidence type="ECO:0000259" key="10">
    <source>
        <dbReference type="PROSITE" id="PS52035"/>
    </source>
</evidence>
<dbReference type="PROSITE" id="PS52035">
    <property type="entry name" value="PEPTIDASE_M14"/>
    <property type="match status" value="1"/>
</dbReference>
<keyword evidence="4" id="KW-0378">Hydrolase</keyword>
<evidence type="ECO:0000256" key="5">
    <source>
        <dbReference type="ARBA" id="ARBA00022833"/>
    </source>
</evidence>
<evidence type="ECO:0000256" key="6">
    <source>
        <dbReference type="ARBA" id="ARBA00023049"/>
    </source>
</evidence>
<dbReference type="PANTHER" id="PTHR11705">
    <property type="entry name" value="PROTEASE FAMILY M14 CARBOXYPEPTIDASE A,B"/>
    <property type="match status" value="1"/>
</dbReference>
<dbReference type="PANTHER" id="PTHR11705:SF143">
    <property type="entry name" value="SLL0236 PROTEIN"/>
    <property type="match status" value="1"/>
</dbReference>
<dbReference type="AlphaFoldDB" id="A0AAJ7E4R4"/>
<evidence type="ECO:0000256" key="8">
    <source>
        <dbReference type="SAM" id="MobiDB-lite"/>
    </source>
</evidence>
<feature type="domain" description="Peptidase M14" evidence="10">
    <location>
        <begin position="62"/>
        <end position="357"/>
    </location>
</feature>
<keyword evidence="5" id="KW-0862">Zinc</keyword>
<comment type="cofactor">
    <cofactor evidence="1">
        <name>Zn(2+)</name>
        <dbReference type="ChEBI" id="CHEBI:29105"/>
    </cofactor>
</comment>
<evidence type="ECO:0000256" key="7">
    <source>
        <dbReference type="PROSITE-ProRule" id="PRU01379"/>
    </source>
</evidence>
<organism evidence="11">
    <name type="scientific">Papilio xuthus</name>
    <name type="common">Asian swallowtail butterfly</name>
    <dbReference type="NCBI Taxonomy" id="66420"/>
    <lineage>
        <taxon>Eukaryota</taxon>
        <taxon>Metazoa</taxon>
        <taxon>Ecdysozoa</taxon>
        <taxon>Arthropoda</taxon>
        <taxon>Hexapoda</taxon>
        <taxon>Insecta</taxon>
        <taxon>Pterygota</taxon>
        <taxon>Neoptera</taxon>
        <taxon>Endopterygota</taxon>
        <taxon>Lepidoptera</taxon>
        <taxon>Glossata</taxon>
        <taxon>Ditrysia</taxon>
        <taxon>Papilionoidea</taxon>
        <taxon>Papilionidae</taxon>
        <taxon>Papilioninae</taxon>
        <taxon>Papilio</taxon>
    </lineage>
</organism>
<dbReference type="InterPro" id="IPR000834">
    <property type="entry name" value="Peptidase_M14"/>
</dbReference>
<dbReference type="RefSeq" id="XP_013162690.1">
    <property type="nucleotide sequence ID" value="XM_013307236.1"/>
</dbReference>
<comment type="caution">
    <text evidence="7">Lacks conserved residue(s) required for the propagation of feature annotation.</text>
</comment>
<feature type="region of interest" description="Disordered" evidence="8">
    <location>
        <begin position="37"/>
        <end position="59"/>
    </location>
</feature>
<evidence type="ECO:0000256" key="4">
    <source>
        <dbReference type="ARBA" id="ARBA00022801"/>
    </source>
</evidence>
<sequence>MKRRFFCNVLLFLSISLFSAVSVESLKNTKSILRKNVRRQGEDEQPTTEENEKFQDEEEVELPSTFDPYNIQAQLKKVATKFPDVNITIEVIGRTVEYNDIVLLKVSELQNPSRRGKYEDTSYEKKIIFIVHGLSVKGIDSIPCLSEVSYFQTLLHYYIEFLDKFDIYLIPMANPDGIAYPRAFWNKNVSPQKACPGVALDRNFDVAWNFTKLISSCSQHYPGFMPFSERETQAIRRIFHYHHHKIIAYINVHGNGFDEKTFKGEAVLYPKGYTEFQEDDDQYIDLKGEVDEAIRNASFRLMAVTVDTLYSWYGIICGASVDYASTVFGVPFSLEFVMQPYSAVFNYNAYQNEVAYDSLNAIWGRIIRAVFQYIWDSSRYIEKRRLSKLIRHPRKFQFRKHNRV</sequence>
<dbReference type="Proteomes" id="UP000694872">
    <property type="component" value="Unplaced"/>
</dbReference>
<feature type="signal peptide" evidence="9">
    <location>
        <begin position="1"/>
        <end position="25"/>
    </location>
</feature>
<comment type="similarity">
    <text evidence="2 7">Belongs to the peptidase M14 family.</text>
</comment>
<dbReference type="Pfam" id="PF00246">
    <property type="entry name" value="Peptidase_M14"/>
    <property type="match status" value="1"/>
</dbReference>
<dbReference type="Gene3D" id="3.40.630.10">
    <property type="entry name" value="Zn peptidases"/>
    <property type="match status" value="1"/>
</dbReference>
<dbReference type="GO" id="GO:0006508">
    <property type="term" value="P:proteolysis"/>
    <property type="evidence" value="ECO:0007669"/>
    <property type="project" value="UniProtKB-KW"/>
</dbReference>
<evidence type="ECO:0000256" key="1">
    <source>
        <dbReference type="ARBA" id="ARBA00001947"/>
    </source>
</evidence>
<dbReference type="GO" id="GO:0008270">
    <property type="term" value="F:zinc ion binding"/>
    <property type="evidence" value="ECO:0007669"/>
    <property type="project" value="InterPro"/>
</dbReference>
<dbReference type="SUPFAM" id="SSF53187">
    <property type="entry name" value="Zn-dependent exopeptidases"/>
    <property type="match status" value="1"/>
</dbReference>
<feature type="compositionally biased region" description="Acidic residues" evidence="8">
    <location>
        <begin position="43"/>
        <end position="59"/>
    </location>
</feature>
<keyword evidence="3" id="KW-0645">Protease</keyword>
<name>A0AAJ7E4R4_PAPXU</name>
<dbReference type="KEGG" id="pxu:106114142"/>
<protein>
    <submittedName>
        <fullName evidence="11">Mast cell carboxypeptidase A-like</fullName>
    </submittedName>
</protein>
<gene>
    <name evidence="11" type="primary">LOC106114142</name>
</gene>
<accession>A0AAJ7E4R4</accession>